<reference evidence="1" key="1">
    <citation type="submission" date="2022-04" db="EMBL/GenBank/DDBJ databases">
        <title>Whole genome sequence of Sphaerotilus sp. FB-5.</title>
        <authorList>
            <person name="Takeda M."/>
            <person name="Narihara S."/>
            <person name="Akimoto M."/>
            <person name="Akimoto R."/>
            <person name="Nishiyashiki S."/>
            <person name="Murakami T."/>
        </authorList>
    </citation>
    <scope>NUCLEOTIDE SEQUENCE</scope>
    <source>
        <strain evidence="1">FB-5</strain>
    </source>
</reference>
<sequence length="249" mass="26697">MTAPAPTDVHILRNVDVLKDVEQGRVPAMVARREKFIALRQQALQMVRDEGLLDARACWRIAPLQGSPGATGWLELEGGRLEAPWLVPASGQLTGAACAVATVGDAVEQRIGALFAERRPSLAVALDGVANELLFALSRRVQDRLLAAMRKQGLCVAGELRAGDPGLALKAQQVVLDLAGAEQIGVRLTSTLMMNPTKSTSIVQGVGLDLPPQAWSRCDSCRNRERCALVKDSAFKVQPISLPDHRDAA</sequence>
<name>A0ABN6PEF4_9BURK</name>
<dbReference type="Proteomes" id="UP001057498">
    <property type="component" value="Chromosome"/>
</dbReference>
<dbReference type="EMBL" id="AP025730">
    <property type="protein sequence ID" value="BDI03374.1"/>
    <property type="molecule type" value="Genomic_DNA"/>
</dbReference>
<dbReference type="Gene3D" id="3.40.109.40">
    <property type="match status" value="1"/>
</dbReference>
<dbReference type="RefSeq" id="WP_251971667.1">
    <property type="nucleotide sequence ID" value="NZ_AP025730.1"/>
</dbReference>
<proteinExistence type="predicted"/>
<gene>
    <name evidence="1" type="ORF">CATMQ487_03440</name>
</gene>
<keyword evidence="2" id="KW-1185">Reference proteome</keyword>
<accession>A0ABN6PEF4</accession>
<dbReference type="InterPro" id="IPR037010">
    <property type="entry name" value="VitB12-dep_Met_synth_activ_sf"/>
</dbReference>
<organism evidence="1 2">
    <name type="scientific">Sphaerotilus microaerophilus</name>
    <dbReference type="NCBI Taxonomy" id="2914710"/>
    <lineage>
        <taxon>Bacteria</taxon>
        <taxon>Pseudomonadati</taxon>
        <taxon>Pseudomonadota</taxon>
        <taxon>Betaproteobacteria</taxon>
        <taxon>Burkholderiales</taxon>
        <taxon>Sphaerotilaceae</taxon>
        <taxon>Sphaerotilus</taxon>
    </lineage>
</organism>
<evidence type="ECO:0000313" key="1">
    <source>
        <dbReference type="EMBL" id="BDI03374.1"/>
    </source>
</evidence>
<evidence type="ECO:0000313" key="2">
    <source>
        <dbReference type="Proteomes" id="UP001057498"/>
    </source>
</evidence>
<dbReference type="SUPFAM" id="SSF56507">
    <property type="entry name" value="Methionine synthase activation domain-like"/>
    <property type="match status" value="1"/>
</dbReference>
<protein>
    <submittedName>
        <fullName evidence="1">Vitamin B12 dependent methionine synthase activation domain protein</fullName>
    </submittedName>
</protein>